<evidence type="ECO:0000313" key="2">
    <source>
        <dbReference type="EMBL" id="RGY20138.1"/>
    </source>
</evidence>
<gene>
    <name evidence="2" type="ORF">DXA50_04570</name>
</gene>
<accession>A0A413IRP7</accession>
<name>A0A413IRP7_9BACT</name>
<keyword evidence="1" id="KW-0812">Transmembrane</keyword>
<keyword evidence="1" id="KW-1133">Transmembrane helix</keyword>
<keyword evidence="1" id="KW-0472">Membrane</keyword>
<reference evidence="2 3" key="1">
    <citation type="submission" date="2018-08" db="EMBL/GenBank/DDBJ databases">
        <title>A genome reference for cultivated species of the human gut microbiota.</title>
        <authorList>
            <person name="Zou Y."/>
            <person name="Xue W."/>
            <person name="Luo G."/>
        </authorList>
    </citation>
    <scope>NUCLEOTIDE SEQUENCE [LARGE SCALE GENOMIC DNA]</scope>
    <source>
        <strain evidence="2 3">OF02-7</strain>
    </source>
</reference>
<proteinExistence type="predicted"/>
<organism evidence="2 3">
    <name type="scientific">Butyricimonas virosa</name>
    <dbReference type="NCBI Taxonomy" id="544645"/>
    <lineage>
        <taxon>Bacteria</taxon>
        <taxon>Pseudomonadati</taxon>
        <taxon>Bacteroidota</taxon>
        <taxon>Bacteroidia</taxon>
        <taxon>Bacteroidales</taxon>
        <taxon>Odoribacteraceae</taxon>
        <taxon>Butyricimonas</taxon>
    </lineage>
</organism>
<protein>
    <submittedName>
        <fullName evidence="2">Uncharacterized protein</fullName>
    </submittedName>
</protein>
<comment type="caution">
    <text evidence="2">The sequence shown here is derived from an EMBL/GenBank/DDBJ whole genome shotgun (WGS) entry which is preliminary data.</text>
</comment>
<dbReference type="AlphaFoldDB" id="A0A413IRP7"/>
<dbReference type="EMBL" id="QSCR01000004">
    <property type="protein sequence ID" value="RGY20138.1"/>
    <property type="molecule type" value="Genomic_DNA"/>
</dbReference>
<sequence length="88" mass="10029">MNILKVINTLLKAICFGPLGSYQIQENGKAISDFSFRTAFKVVENVSKKNTSIQHPWVQITSNYQNQERIVYLFVMVGLSFPMIMNIA</sequence>
<feature type="transmembrane region" description="Helical" evidence="1">
    <location>
        <begin position="70"/>
        <end position="87"/>
    </location>
</feature>
<dbReference type="Proteomes" id="UP000286063">
    <property type="component" value="Unassembled WGS sequence"/>
</dbReference>
<evidence type="ECO:0000256" key="1">
    <source>
        <dbReference type="SAM" id="Phobius"/>
    </source>
</evidence>
<evidence type="ECO:0000313" key="3">
    <source>
        <dbReference type="Proteomes" id="UP000286063"/>
    </source>
</evidence>